<dbReference type="GO" id="GO:0016787">
    <property type="term" value="F:hydrolase activity"/>
    <property type="evidence" value="ECO:0007669"/>
    <property type="project" value="UniProtKB-KW"/>
</dbReference>
<gene>
    <name evidence="3" type="ORF">SAMN02745220_01721</name>
</gene>
<evidence type="ECO:0000313" key="3">
    <source>
        <dbReference type="EMBL" id="SHO46986.1"/>
    </source>
</evidence>
<dbReference type="AlphaFoldDB" id="A0A1M7Y410"/>
<dbReference type="Proteomes" id="UP000184603">
    <property type="component" value="Unassembled WGS sequence"/>
</dbReference>
<name>A0A1M7Y410_9BACT</name>
<proteinExistence type="predicted"/>
<dbReference type="InterPro" id="IPR050300">
    <property type="entry name" value="GDXG_lipolytic_enzyme"/>
</dbReference>
<reference evidence="3 4" key="1">
    <citation type="submission" date="2016-12" db="EMBL/GenBank/DDBJ databases">
        <authorList>
            <person name="Song W.-J."/>
            <person name="Kurnit D.M."/>
        </authorList>
    </citation>
    <scope>NUCLEOTIDE SEQUENCE [LARGE SCALE GENOMIC DNA]</scope>
    <source>
        <strain evidence="3 4">DSM 18488</strain>
    </source>
</reference>
<dbReference type="Pfam" id="PF20434">
    <property type="entry name" value="BD-FAE"/>
    <property type="match status" value="1"/>
</dbReference>
<evidence type="ECO:0000256" key="1">
    <source>
        <dbReference type="ARBA" id="ARBA00022801"/>
    </source>
</evidence>
<sequence>MTETKAGNIRIVTVSYRQDEEKSWPMRIYIPDKQGPFPALLDVHGGAWNSGGCGDNEKIDLALAEGGITVFAIECRKAPVHTYPAQVIDVNYATRWIKAHANDYNILSDNIGGLATSSGGHALFLSGMRPDDERYRAIDLAGGNSLDAKLSYLIGAWPVLDPYGRYLFAQENNLDFLVKATESYFLDEETMKKENPLLAIERGEQFSLPPVLIIQGTADLNIPLSSVSRFVEVYRSAGGLVDLELFENEPHGFACKPGTESDRAIERIKTFVIAQAAENSSNVR</sequence>
<dbReference type="InterPro" id="IPR029058">
    <property type="entry name" value="AB_hydrolase_fold"/>
</dbReference>
<dbReference type="EMBL" id="FRFE01000006">
    <property type="protein sequence ID" value="SHO46986.1"/>
    <property type="molecule type" value="Genomic_DNA"/>
</dbReference>
<evidence type="ECO:0000259" key="2">
    <source>
        <dbReference type="Pfam" id="PF20434"/>
    </source>
</evidence>
<feature type="domain" description="BD-FAE-like" evidence="2">
    <location>
        <begin position="26"/>
        <end position="226"/>
    </location>
</feature>
<dbReference type="InterPro" id="IPR049492">
    <property type="entry name" value="BD-FAE-like_dom"/>
</dbReference>
<keyword evidence="4" id="KW-1185">Reference proteome</keyword>
<dbReference type="PANTHER" id="PTHR48081">
    <property type="entry name" value="AB HYDROLASE SUPERFAMILY PROTEIN C4A8.06C"/>
    <property type="match status" value="1"/>
</dbReference>
<evidence type="ECO:0000313" key="4">
    <source>
        <dbReference type="Proteomes" id="UP000184603"/>
    </source>
</evidence>
<organism evidence="3 4">
    <name type="scientific">Desulfopila aestuarii DSM 18488</name>
    <dbReference type="NCBI Taxonomy" id="1121416"/>
    <lineage>
        <taxon>Bacteria</taxon>
        <taxon>Pseudomonadati</taxon>
        <taxon>Thermodesulfobacteriota</taxon>
        <taxon>Desulfobulbia</taxon>
        <taxon>Desulfobulbales</taxon>
        <taxon>Desulfocapsaceae</taxon>
        <taxon>Desulfopila</taxon>
    </lineage>
</organism>
<accession>A0A1M7Y410</accession>
<dbReference type="STRING" id="1121416.SAMN02745220_01721"/>
<dbReference type="Gene3D" id="3.40.50.1820">
    <property type="entry name" value="alpha/beta hydrolase"/>
    <property type="match status" value="1"/>
</dbReference>
<protein>
    <submittedName>
        <fullName evidence="3">Acetyl esterase/lipase</fullName>
    </submittedName>
</protein>
<dbReference type="SUPFAM" id="SSF53474">
    <property type="entry name" value="alpha/beta-Hydrolases"/>
    <property type="match status" value="1"/>
</dbReference>
<keyword evidence="1" id="KW-0378">Hydrolase</keyword>